<dbReference type="Gene3D" id="3.30.300.30">
    <property type="match status" value="1"/>
</dbReference>
<dbReference type="EMBL" id="AP019416">
    <property type="protein sequence ID" value="BBI49010.1"/>
    <property type="molecule type" value="Genomic_DNA"/>
</dbReference>
<name>A0ABM7GF07_9GAMM</name>
<keyword evidence="2" id="KW-1185">Reference proteome</keyword>
<evidence type="ECO:0000313" key="2">
    <source>
        <dbReference type="Proteomes" id="UP000289555"/>
    </source>
</evidence>
<gene>
    <name evidence="1" type="ORF">HORIV_14310</name>
</gene>
<protein>
    <submittedName>
        <fullName evidence="1">Uncharacterized protein</fullName>
    </submittedName>
</protein>
<proteinExistence type="predicted"/>
<dbReference type="InterPro" id="IPR045851">
    <property type="entry name" value="AMP-bd_C_sf"/>
</dbReference>
<evidence type="ECO:0000313" key="1">
    <source>
        <dbReference type="EMBL" id="BBI49010.1"/>
    </source>
</evidence>
<organism evidence="1 2">
    <name type="scientific">Vreelandella olivaria</name>
    <dbReference type="NCBI Taxonomy" id="390919"/>
    <lineage>
        <taxon>Bacteria</taxon>
        <taxon>Pseudomonadati</taxon>
        <taxon>Pseudomonadota</taxon>
        <taxon>Gammaproteobacteria</taxon>
        <taxon>Oceanospirillales</taxon>
        <taxon>Halomonadaceae</taxon>
        <taxon>Vreelandella</taxon>
    </lineage>
</organism>
<reference evidence="2" key="1">
    <citation type="journal article" date="2019" name="Microbiol. Resour. Announc.">
        <title>Complete Genome Sequence of Halomonas olivaria, a Moderately Halophilic Bacterium Isolated from Olive Processing Effluents, Obtained by Nanopore Sequencing.</title>
        <authorList>
            <person name="Nagata S."/>
            <person name="Ii K.M."/>
            <person name="Tsukimi T."/>
            <person name="Miura M.C."/>
            <person name="Galipon J."/>
            <person name="Arakawa K."/>
        </authorList>
    </citation>
    <scope>NUCLEOTIDE SEQUENCE [LARGE SCALE GENOMIC DNA]</scope>
    <source>
        <strain evidence="2">TYRC17</strain>
    </source>
</reference>
<dbReference type="Proteomes" id="UP000289555">
    <property type="component" value="Chromosome"/>
</dbReference>
<sequence>MSHFLLPYYSTPVASPKTSSGKLQRSACRQGWEAGSLDTYAIYAFGHFVSGGDEDAIDRESSHSTAEAGSETEQTLAMLWRQVLGDNKEAPLGSNAHFFASGVIRWRRFD</sequence>
<accession>A0ABM7GF07</accession>